<gene>
    <name evidence="3" type="primary">LOC103540040</name>
</gene>
<feature type="region of interest" description="Disordered" evidence="1">
    <location>
        <begin position="187"/>
        <end position="256"/>
    </location>
</feature>
<feature type="compositionally biased region" description="Low complexity" evidence="1">
    <location>
        <begin position="209"/>
        <end position="237"/>
    </location>
</feature>
<dbReference type="GeneID" id="103540040"/>
<feature type="compositionally biased region" description="Pro residues" evidence="1">
    <location>
        <begin position="64"/>
        <end position="75"/>
    </location>
</feature>
<feature type="region of interest" description="Disordered" evidence="1">
    <location>
        <begin position="1"/>
        <end position="160"/>
    </location>
</feature>
<accession>A0ABM4L543</accession>
<name>A0ABM4L543_EQUPR</name>
<dbReference type="Proteomes" id="UP001652662">
    <property type="component" value="Chromosome 17"/>
</dbReference>
<protein>
    <submittedName>
        <fullName evidence="3">Sterile alpha motif domain-containing protein 1</fullName>
    </submittedName>
</protein>
<evidence type="ECO:0000313" key="2">
    <source>
        <dbReference type="Proteomes" id="UP001652662"/>
    </source>
</evidence>
<organism evidence="2 3">
    <name type="scientific">Equus przewalskii</name>
    <name type="common">Przewalski's horse</name>
    <name type="synonym">Equus caballus przewalskii</name>
    <dbReference type="NCBI Taxonomy" id="9798"/>
    <lineage>
        <taxon>Eukaryota</taxon>
        <taxon>Metazoa</taxon>
        <taxon>Chordata</taxon>
        <taxon>Craniata</taxon>
        <taxon>Vertebrata</taxon>
        <taxon>Euteleostomi</taxon>
        <taxon>Mammalia</taxon>
        <taxon>Eutheria</taxon>
        <taxon>Laurasiatheria</taxon>
        <taxon>Perissodactyla</taxon>
        <taxon>Equidae</taxon>
        <taxon>Equus</taxon>
    </lineage>
</organism>
<reference evidence="3" key="1">
    <citation type="submission" date="2025-08" db="UniProtKB">
        <authorList>
            <consortium name="RefSeq"/>
        </authorList>
    </citation>
    <scope>IDENTIFICATION</scope>
    <source>
        <tissue evidence="3">Blood</tissue>
    </source>
</reference>
<feature type="compositionally biased region" description="Gly residues" evidence="1">
    <location>
        <begin position="142"/>
        <end position="160"/>
    </location>
</feature>
<evidence type="ECO:0000256" key="1">
    <source>
        <dbReference type="SAM" id="MobiDB-lite"/>
    </source>
</evidence>
<feature type="compositionally biased region" description="Pro residues" evidence="1">
    <location>
        <begin position="15"/>
        <end position="25"/>
    </location>
</feature>
<keyword evidence="2" id="KW-1185">Reference proteome</keyword>
<feature type="compositionally biased region" description="Pro residues" evidence="1">
    <location>
        <begin position="97"/>
        <end position="107"/>
    </location>
</feature>
<feature type="compositionally biased region" description="Low complexity" evidence="1">
    <location>
        <begin position="116"/>
        <end position="129"/>
    </location>
</feature>
<proteinExistence type="predicted"/>
<dbReference type="RefSeq" id="XP_070435563.1">
    <property type="nucleotide sequence ID" value="XM_070579462.1"/>
</dbReference>
<sequence>MPSPPEWKRGRLAPGPAPSDPPLCHPPRDKLGGTRTSARVWPFWSLPTEADRGHRGRQGYPRGTPIPRPRAPPSASPAGQPKRCSGAHLTSPQTVSLPPPREPPHPSCHPLRRRPGAAGPSPGPSAGRRLTWRVGRQDGGKWRPGGAGRGRAPGAGGGGGGSGCCRYSCRSVQLLLRHRLLGLPRCQERPKRGSASSQSLPGELQPATSAGARPPSRACAPAACPAQALPERSSSGGRKSKIKMPPDSVPGWNSDMMSGVGKVILNNEIQAMY</sequence>
<evidence type="ECO:0000313" key="3">
    <source>
        <dbReference type="RefSeq" id="XP_070435563.1"/>
    </source>
</evidence>